<organism evidence="1 2">
    <name type="scientific">Niabella digestorum</name>
    <dbReference type="NCBI Taxonomy" id="3117701"/>
    <lineage>
        <taxon>Bacteria</taxon>
        <taxon>Pseudomonadati</taxon>
        <taxon>Bacteroidota</taxon>
        <taxon>Chitinophagia</taxon>
        <taxon>Chitinophagales</taxon>
        <taxon>Chitinophagaceae</taxon>
        <taxon>Niabella</taxon>
    </lineage>
</organism>
<dbReference type="Proteomes" id="UP001357452">
    <property type="component" value="Unassembled WGS sequence"/>
</dbReference>
<evidence type="ECO:0008006" key="3">
    <source>
        <dbReference type="Google" id="ProtNLM"/>
    </source>
</evidence>
<dbReference type="PROSITE" id="PS51257">
    <property type="entry name" value="PROKAR_LIPOPROTEIN"/>
    <property type="match status" value="1"/>
</dbReference>
<evidence type="ECO:0000313" key="1">
    <source>
        <dbReference type="EMBL" id="MEE6185767.1"/>
    </source>
</evidence>
<evidence type="ECO:0000313" key="2">
    <source>
        <dbReference type="Proteomes" id="UP001357452"/>
    </source>
</evidence>
<reference evidence="1 2" key="1">
    <citation type="submission" date="2024-01" db="EMBL/GenBank/DDBJ databases">
        <title>Niabella digestum sp. nov., isolated from waste digestion system.</title>
        <authorList>
            <person name="Zhang L."/>
        </authorList>
    </citation>
    <scope>NUCLEOTIDE SEQUENCE [LARGE SCALE GENOMIC DNA]</scope>
    <source>
        <strain evidence="1 2">A18</strain>
    </source>
</reference>
<keyword evidence="2" id="KW-1185">Reference proteome</keyword>
<accession>A0ABU7RCP6</accession>
<sequence>MKSIAVFFLSVVMVAAISCKSKDTNSGDQPATAKEYYQKVLEIEESISEPLLKAEAEIKARSDKNNFAGIAASAKVMEDTLDVKIKALKNIPAVGNGAEDFKTMAVRYFEYIKSIYTAYKDIGEAKDEEQREGAVKKMADLINAQEDIMTNLNNAQIKFAADNGFSLDEF</sequence>
<name>A0ABU7RCP6_9BACT</name>
<proteinExistence type="predicted"/>
<comment type="caution">
    <text evidence="1">The sequence shown here is derived from an EMBL/GenBank/DDBJ whole genome shotgun (WGS) entry which is preliminary data.</text>
</comment>
<protein>
    <recommendedName>
        <fullName evidence="3">Lipoprotein</fullName>
    </recommendedName>
</protein>
<gene>
    <name evidence="1" type="ORF">V2H41_00640</name>
</gene>
<dbReference type="EMBL" id="JAZGLY010000001">
    <property type="protein sequence ID" value="MEE6185767.1"/>
    <property type="molecule type" value="Genomic_DNA"/>
</dbReference>
<dbReference type="RefSeq" id="WP_330973175.1">
    <property type="nucleotide sequence ID" value="NZ_JAZGLY010000001.1"/>
</dbReference>